<keyword evidence="2 3" id="KW-0819">tRNA processing</keyword>
<dbReference type="Gene3D" id="3.40.50.620">
    <property type="entry name" value="HUPs"/>
    <property type="match status" value="1"/>
</dbReference>
<dbReference type="STRING" id="302167.GCA_900166595_02591"/>
<dbReference type="RefSeq" id="WP_101934050.1">
    <property type="nucleotide sequence ID" value="NZ_CP018622.1"/>
</dbReference>
<keyword evidence="3" id="KW-0067">ATP-binding</keyword>
<name>A0A2K9J4D2_9BACI</name>
<dbReference type="NCBIfam" id="NF010191">
    <property type="entry name" value="PRK13670.1"/>
    <property type="match status" value="1"/>
</dbReference>
<dbReference type="GO" id="GO:0016879">
    <property type="term" value="F:ligase activity, forming carbon-nitrogen bonds"/>
    <property type="evidence" value="ECO:0007669"/>
    <property type="project" value="UniProtKB-UniRule"/>
</dbReference>
<dbReference type="GO" id="GO:0000049">
    <property type="term" value="F:tRNA binding"/>
    <property type="evidence" value="ECO:0007669"/>
    <property type="project" value="UniProtKB-KW"/>
</dbReference>
<dbReference type="PANTHER" id="PTHR37825">
    <property type="entry name" value="TRNA(MET) CYTIDINE ACETATE LIGASE"/>
    <property type="match status" value="1"/>
</dbReference>
<comment type="caution">
    <text evidence="3">Lacks conserved residue(s) required for the propagation of feature annotation.</text>
</comment>
<keyword evidence="1 3" id="KW-0436">Ligase</keyword>
<dbReference type="EMBL" id="CP018622">
    <property type="protein sequence ID" value="AUJ26787.1"/>
    <property type="molecule type" value="Genomic_DNA"/>
</dbReference>
<organism evidence="4 5">
    <name type="scientific">Virgibacillus dokdonensis</name>
    <dbReference type="NCBI Taxonomy" id="302167"/>
    <lineage>
        <taxon>Bacteria</taxon>
        <taxon>Bacillati</taxon>
        <taxon>Bacillota</taxon>
        <taxon>Bacilli</taxon>
        <taxon>Bacillales</taxon>
        <taxon>Bacillaceae</taxon>
        <taxon>Virgibacillus</taxon>
    </lineage>
</organism>
<keyword evidence="3" id="KW-0963">Cytoplasm</keyword>
<keyword evidence="3" id="KW-0547">Nucleotide-binding</keyword>
<feature type="binding site" evidence="3">
    <location>
        <position position="101"/>
    </location>
    <ligand>
        <name>ATP</name>
        <dbReference type="ChEBI" id="CHEBI:30616"/>
    </ligand>
</feature>
<dbReference type="Proteomes" id="UP000234237">
    <property type="component" value="Chromosome"/>
</dbReference>
<dbReference type="GO" id="GO:0006400">
    <property type="term" value="P:tRNA modification"/>
    <property type="evidence" value="ECO:0007669"/>
    <property type="project" value="UniProtKB-UniRule"/>
</dbReference>
<evidence type="ECO:0000313" key="5">
    <source>
        <dbReference type="Proteomes" id="UP000234237"/>
    </source>
</evidence>
<dbReference type="AlphaFoldDB" id="A0A2K9J4D2"/>
<evidence type="ECO:0000256" key="1">
    <source>
        <dbReference type="ARBA" id="ARBA00022598"/>
    </source>
</evidence>
<accession>A0A2K9J4D2</accession>
<dbReference type="Pfam" id="PF05636">
    <property type="entry name" value="HIGH_NTase1"/>
    <property type="match status" value="1"/>
</dbReference>
<protein>
    <recommendedName>
        <fullName evidence="3">tRNA(Met) cytidine acetate ligase</fullName>
        <ecNumber evidence="3">6.3.4.-</ecNumber>
    </recommendedName>
</protein>
<keyword evidence="3" id="KW-0694">RNA-binding</keyword>
<reference evidence="5" key="1">
    <citation type="submission" date="2016-11" db="EMBL/GenBank/DDBJ databases">
        <title>Complete genome sequence of Virgibacillus pantothenticus 21D, a halophilic bacterium isolated from the deep hypersaline anoxic basin Discovery in the Mediterranean Sea.</title>
        <authorList>
            <person name="Zeaiter Z."/>
            <person name="Booth J.M."/>
            <person name="Prosdocimi E.M."/>
            <person name="Mapelli F."/>
            <person name="Fusi M."/>
            <person name="Daffonchio D."/>
            <person name="Borin S."/>
            <person name="Crotti E."/>
        </authorList>
    </citation>
    <scope>NUCLEOTIDE SEQUENCE [LARGE SCALE GENOMIC DNA]</scope>
    <source>
        <strain evidence="5">21D</strain>
    </source>
</reference>
<evidence type="ECO:0000313" key="4">
    <source>
        <dbReference type="EMBL" id="AUJ26787.1"/>
    </source>
</evidence>
<keyword evidence="3" id="KW-0820">tRNA-binding</keyword>
<feature type="binding site" evidence="3">
    <location>
        <begin position="7"/>
        <end position="20"/>
    </location>
    <ligand>
        <name>ATP</name>
        <dbReference type="ChEBI" id="CHEBI:30616"/>
    </ligand>
</feature>
<dbReference type="PANTHER" id="PTHR37825:SF1">
    <property type="entry name" value="TRNA(MET) CYTIDINE ACETATE LIGASE"/>
    <property type="match status" value="1"/>
</dbReference>
<evidence type="ECO:0000256" key="3">
    <source>
        <dbReference type="HAMAP-Rule" id="MF_01539"/>
    </source>
</evidence>
<dbReference type="EC" id="6.3.4.-" evidence="3"/>
<dbReference type="SUPFAM" id="SSF52374">
    <property type="entry name" value="Nucleotidylyl transferase"/>
    <property type="match status" value="1"/>
</dbReference>
<feature type="binding site" evidence="3">
    <location>
        <position position="160"/>
    </location>
    <ligand>
        <name>ATP</name>
        <dbReference type="ChEBI" id="CHEBI:30616"/>
    </ligand>
</feature>
<comment type="function">
    <text evidence="3">Catalyzes the formation of N(4)-acetylcytidine (ac(4)C) at the wobble position of elongator tRNA(Met), using acetate and ATP as substrates. First activates an acetate ion to form acetyladenylate (Ac-AMP) and then transfers the acetyl group to tRNA to form ac(4)C34.</text>
</comment>
<dbReference type="KEGG" id="vpn:A21D_03753"/>
<evidence type="ECO:0000256" key="2">
    <source>
        <dbReference type="ARBA" id="ARBA00022694"/>
    </source>
</evidence>
<dbReference type="GO" id="GO:0005524">
    <property type="term" value="F:ATP binding"/>
    <property type="evidence" value="ECO:0007669"/>
    <property type="project" value="UniProtKB-KW"/>
</dbReference>
<dbReference type="GO" id="GO:0005737">
    <property type="term" value="C:cytoplasm"/>
    <property type="evidence" value="ECO:0007669"/>
    <property type="project" value="UniProtKB-SubCell"/>
</dbReference>
<gene>
    <name evidence="3" type="primary">tmcAL</name>
    <name evidence="4" type="ORF">A21D_03753</name>
</gene>
<comment type="similarity">
    <text evidence="3">Belongs to the TmcAL family.</text>
</comment>
<proteinExistence type="inferred from homology"/>
<dbReference type="HAMAP" id="MF_01539">
    <property type="entry name" value="TmcAL"/>
    <property type="match status" value="1"/>
</dbReference>
<dbReference type="InterPro" id="IPR008513">
    <property type="entry name" value="tRNA(Met)_cyd_acetate_ligase"/>
</dbReference>
<sequence>MNACGLIVEYNPFHNGHVYHVQHAKKLAKTDCIIAVMSGSFLQRGEPAMIDKFHRAKAALKEGVDIVIELPYTFAVQSSELFAKGAVLALHALQVSSICFGSESGDINHFKESYQKLTKNMDTYQVALKQNLNRGLAFPEASKNAYEIIGLSSMNLTQPNNILGFSYLKTIYDYHLPIQPLTIQRTQSGYHDKTIHGSIASATSIREAIQKEDSITASIRNAIPQTMYEQLITYKRTASTWHTWEAYFPLLHYRASTMSAQELSLIQGVDEGLEYRIKKTAKHAHTFQDWMEKLKTKRYTWTRLQRMCVHILTNTKKSDIEALYNLTAIPYVRILGFTKQGQKYLHERKKTLVTPIIHQMSRNMHPMLQMEEKASNAYYSILPIAIKQNLLKQERSPLCS</sequence>
<comment type="subcellular location">
    <subcellularLocation>
        <location evidence="3">Cytoplasm</location>
    </subcellularLocation>
</comment>
<comment type="catalytic activity">
    <reaction evidence="3">
        <text>cytidine(34) in elongator tRNA(Met) + acetate + ATP = N(4)-acetylcytidine(34) in elongator tRNA(Met) + AMP + diphosphate</text>
        <dbReference type="Rhea" id="RHEA:58144"/>
        <dbReference type="Rhea" id="RHEA-COMP:10693"/>
        <dbReference type="Rhea" id="RHEA-COMP:10694"/>
        <dbReference type="ChEBI" id="CHEBI:30089"/>
        <dbReference type="ChEBI" id="CHEBI:30616"/>
        <dbReference type="ChEBI" id="CHEBI:33019"/>
        <dbReference type="ChEBI" id="CHEBI:74900"/>
        <dbReference type="ChEBI" id="CHEBI:82748"/>
        <dbReference type="ChEBI" id="CHEBI:456215"/>
    </reaction>
</comment>
<feature type="binding site" evidence="3">
    <location>
        <position position="185"/>
    </location>
    <ligand>
        <name>ATP</name>
        <dbReference type="ChEBI" id="CHEBI:30616"/>
    </ligand>
</feature>
<dbReference type="InterPro" id="IPR014729">
    <property type="entry name" value="Rossmann-like_a/b/a_fold"/>
</dbReference>